<dbReference type="InterPro" id="IPR004214">
    <property type="entry name" value="Conotoxin"/>
</dbReference>
<organism evidence="4">
    <name type="scientific">Conus tribblei</name>
    <name type="common">Tribble's cone</name>
    <name type="synonym">Splinoconus tribblei</name>
    <dbReference type="NCBI Taxonomy" id="101761"/>
    <lineage>
        <taxon>Eukaryota</taxon>
        <taxon>Metazoa</taxon>
        <taxon>Spiralia</taxon>
        <taxon>Lophotrochozoa</taxon>
        <taxon>Mollusca</taxon>
        <taxon>Gastropoda</taxon>
        <taxon>Caenogastropoda</taxon>
        <taxon>Neogastropoda</taxon>
        <taxon>Conoidea</taxon>
        <taxon>Conidae</taxon>
        <taxon>Conus</taxon>
        <taxon>Splinoconus</taxon>
    </lineage>
</organism>
<name>A0A0C9SFL5_CONTD</name>
<evidence type="ECO:0000313" key="4">
    <source>
        <dbReference type="EMBL" id="JAG92793.1"/>
    </source>
</evidence>
<comment type="subcellular location">
    <subcellularLocation>
        <location evidence="1">Secreted</location>
    </subcellularLocation>
</comment>
<dbReference type="GO" id="GO:0008200">
    <property type="term" value="F:ion channel inhibitor activity"/>
    <property type="evidence" value="ECO:0007669"/>
    <property type="project" value="InterPro"/>
</dbReference>
<evidence type="ECO:0000256" key="2">
    <source>
        <dbReference type="ARBA" id="ARBA00022525"/>
    </source>
</evidence>
<sequence length="73" mass="8009">MKLTCLMIVAVLLLTAWIYATPVDSRNAFKDASLKARDRKNLKKRDECLPGGKLCTDPDTPACCSGICFIVCT</sequence>
<dbReference type="Pfam" id="PF02950">
    <property type="entry name" value="Conotoxin"/>
    <property type="match status" value="1"/>
</dbReference>
<keyword evidence="3" id="KW-0732">Signal</keyword>
<dbReference type="GO" id="GO:0005576">
    <property type="term" value="C:extracellular region"/>
    <property type="evidence" value="ECO:0007669"/>
    <property type="project" value="UniProtKB-SubCell"/>
</dbReference>
<protein>
    <submittedName>
        <fullName evidence="4">Ctr_15_T conopeptide</fullName>
    </submittedName>
    <submittedName>
        <fullName evidence="5">Ctr_O1_6 conopeptide</fullName>
    </submittedName>
</protein>
<evidence type="ECO:0000256" key="1">
    <source>
        <dbReference type="ARBA" id="ARBA00004613"/>
    </source>
</evidence>
<reference evidence="4" key="1">
    <citation type="journal article" date="2015" name="Mar. Biotechnol.">
        <title>High conopeptide diversity in Conus tribblei revealed through analysis of venom duct transcriptome using two high-throughput sequencing platforms.</title>
        <authorList>
            <person name="Barghi N."/>
            <person name="Concepcion G.P."/>
            <person name="Olivera B.M."/>
            <person name="Lluisma A.O."/>
        </authorList>
    </citation>
    <scope>NUCLEOTIDE SEQUENCE</scope>
    <source>
        <tissue evidence="4">Venom duct</tissue>
    </source>
</reference>
<dbReference type="EMBL" id="GCJM01000085">
    <property type="protein sequence ID" value="JAG92793.1"/>
    <property type="molecule type" value="Transcribed_RNA"/>
</dbReference>
<proteinExistence type="predicted"/>
<dbReference type="EMBL" id="GCVM01000067">
    <property type="protein sequence ID" value="JAI17922.1"/>
    <property type="molecule type" value="Transcribed_RNA"/>
</dbReference>
<accession>A0A0C9SFL5</accession>
<feature type="signal peptide" evidence="3">
    <location>
        <begin position="1"/>
        <end position="20"/>
    </location>
</feature>
<dbReference type="AlphaFoldDB" id="A0A0C9SFL5"/>
<keyword evidence="2" id="KW-0964">Secreted</keyword>
<evidence type="ECO:0000256" key="3">
    <source>
        <dbReference type="SAM" id="SignalP"/>
    </source>
</evidence>
<feature type="chain" id="PRO_5014019778" evidence="3">
    <location>
        <begin position="21"/>
        <end position="73"/>
    </location>
</feature>
<evidence type="ECO:0000313" key="5">
    <source>
        <dbReference type="EMBL" id="JAI17922.1"/>
    </source>
</evidence>
<reference evidence="5" key="2">
    <citation type="submission" date="2015-04" db="EMBL/GenBank/DDBJ databases">
        <authorList>
            <person name="Syromyatnikov M.Y."/>
            <person name="Popov V.N."/>
        </authorList>
    </citation>
    <scope>NUCLEOTIDE SEQUENCE</scope>
    <source>
        <tissue evidence="5">Venom duct</tissue>
    </source>
</reference>